<proteinExistence type="predicted"/>
<accession>A0A514EGA2</accession>
<reference evidence="3 4" key="1">
    <citation type="submission" date="2019-03" db="EMBL/GenBank/DDBJ databases">
        <title>Tal1 in Xanthomonas translucens pv. cerealis Contributes to Virulence in Bacterial Leaf Streak of Wheat.</title>
        <authorList>
            <person name="Shah S.M.A."/>
            <person name="Haq F."/>
            <person name="Ma W."/>
            <person name="Xu X."/>
            <person name="Wang S."/>
            <person name="Xu Z."/>
            <person name="Zou L."/>
            <person name="Zhu B."/>
            <person name="Chen G."/>
        </authorList>
    </citation>
    <scope>NUCLEOTIDE SEQUENCE [LARGE SCALE GENOMIC DNA]</scope>
    <source>
        <strain evidence="3 4">01</strain>
    </source>
</reference>
<keyword evidence="4" id="KW-1185">Reference proteome</keyword>
<evidence type="ECO:0000259" key="2">
    <source>
        <dbReference type="Pfam" id="PF19291"/>
    </source>
</evidence>
<sequence length="657" mass="72492">MRSRSIGSSSRTRTRRAAAAGWAFIRRRSVAGADALSRAGNTYGKQTLALADSLFDPTADVMAARIEDYAMLGNCRSAALVDRHGSIDWLCLPRFDSDALFAALLGTPEHGRWSIAPVRAFTSRRHYRDGSLVLETEFETEDGAVAVLDFMVASNDDDAHNHVVRIVRALRGRVPLRMQLQLRFNYGRTIPWVSQIDGGLQAIAGPDQIALRSPQPMHGHGFATEADFTLEAGDSTWFVLSHGASHLELPPPLAPEQALAQTEAFWHGWSHRCVHAGPWTEAVRRSLVVLKGLSYLPTGAIVASPTTSLPERLGGERNWDYRFCWLRDAVFTLTGLHAAGYSDEAAAFHGWLQRTVAGSPDQLQALYGIGGERRMSEWEVDWLPGYEGALPVRVGNAAAGQFQLDVYGEVIAAFHRGHHEGMATAARGRSLARQLLEVLEQRWREPDEGIWEIREQRRHFVHSKVMTWLAFDYGARDGVTDADAAQRAHWRALADEVHAQVLQQGVHRDGYFVQSYGSERLDAATLLIPLVGFLPADDPRVAATADAIAQRLSIDGLVERYRADDDSGDGLPAGEGTFIACSFWLVENYALLGRTVQARALFERLLGLCNDVGLLAEEYDPRSGRMLGNFPQGYSHVALVHAALRLHGLLGEQEMHS</sequence>
<gene>
    <name evidence="3" type="ORF">E4A48_16250</name>
</gene>
<protein>
    <submittedName>
        <fullName evidence="3">Glycoside hydrolase family 15 protein</fullName>
    </submittedName>
</protein>
<evidence type="ECO:0000259" key="1">
    <source>
        <dbReference type="Pfam" id="PF00723"/>
    </source>
</evidence>
<dbReference type="Proteomes" id="UP000319349">
    <property type="component" value="Chromosome"/>
</dbReference>
<dbReference type="AlphaFoldDB" id="A0A514EGA2"/>
<dbReference type="InterPro" id="IPR011613">
    <property type="entry name" value="GH15-like"/>
</dbReference>
<dbReference type="EMBL" id="CP038228">
    <property type="protein sequence ID" value="QDI05035.1"/>
    <property type="molecule type" value="Genomic_DNA"/>
</dbReference>
<feature type="domain" description="GH15-like" evidence="1">
    <location>
        <begin position="281"/>
        <end position="643"/>
    </location>
</feature>
<dbReference type="Gene3D" id="1.50.10.10">
    <property type="match status" value="1"/>
</dbReference>
<dbReference type="InterPro" id="IPR008928">
    <property type="entry name" value="6-hairpin_glycosidase_sf"/>
</dbReference>
<dbReference type="PANTHER" id="PTHR31616">
    <property type="entry name" value="TREHALASE"/>
    <property type="match status" value="1"/>
</dbReference>
<dbReference type="Pfam" id="PF00723">
    <property type="entry name" value="Glyco_hydro_15"/>
    <property type="match status" value="1"/>
</dbReference>
<feature type="domain" description="Trehalase-like N-terminal" evidence="2">
    <location>
        <begin position="63"/>
        <end position="214"/>
    </location>
</feature>
<dbReference type="GO" id="GO:0005975">
    <property type="term" value="P:carbohydrate metabolic process"/>
    <property type="evidence" value="ECO:0007669"/>
    <property type="project" value="InterPro"/>
</dbReference>
<dbReference type="SUPFAM" id="SSF48208">
    <property type="entry name" value="Six-hairpin glycosidases"/>
    <property type="match status" value="1"/>
</dbReference>
<dbReference type="GO" id="GO:0004553">
    <property type="term" value="F:hydrolase activity, hydrolyzing O-glycosyl compounds"/>
    <property type="evidence" value="ECO:0007669"/>
    <property type="project" value="TreeGrafter"/>
</dbReference>
<dbReference type="Pfam" id="PF19291">
    <property type="entry name" value="TREH_N"/>
    <property type="match status" value="1"/>
</dbReference>
<keyword evidence="3" id="KW-0378">Hydrolase</keyword>
<evidence type="ECO:0000313" key="4">
    <source>
        <dbReference type="Proteomes" id="UP000319349"/>
    </source>
</evidence>
<dbReference type="InterPro" id="IPR045582">
    <property type="entry name" value="Trehalase-like_N"/>
</dbReference>
<organism evidence="3 4">
    <name type="scientific">Xanthomonas cerealis pv. cerealis</name>
    <dbReference type="NCBI Taxonomy" id="152263"/>
    <lineage>
        <taxon>Bacteria</taxon>
        <taxon>Pseudomonadati</taxon>
        <taxon>Pseudomonadota</taxon>
        <taxon>Gammaproteobacteria</taxon>
        <taxon>Lysobacterales</taxon>
        <taxon>Lysobacteraceae</taxon>
        <taxon>Xanthomonas</taxon>
        <taxon>Xanthomonas translucens group</taxon>
        <taxon>Xanthomonas cerealis</taxon>
    </lineage>
</organism>
<dbReference type="InterPro" id="IPR012341">
    <property type="entry name" value="6hp_glycosidase-like_sf"/>
</dbReference>
<dbReference type="PANTHER" id="PTHR31616:SF0">
    <property type="entry name" value="GLUCAN 1,4-ALPHA-GLUCOSIDASE"/>
    <property type="match status" value="1"/>
</dbReference>
<evidence type="ECO:0000313" key="3">
    <source>
        <dbReference type="EMBL" id="QDI05035.1"/>
    </source>
</evidence>
<name>A0A514EGA2_9XANT</name>